<keyword evidence="5" id="KW-0811">Translocation</keyword>
<feature type="transmembrane region" description="Helical" evidence="5">
    <location>
        <begin position="94"/>
        <end position="113"/>
    </location>
</feature>
<organism evidence="6 7">
    <name type="scientific">Capnocytophaga gingivalis</name>
    <dbReference type="NCBI Taxonomy" id="1017"/>
    <lineage>
        <taxon>Bacteria</taxon>
        <taxon>Pseudomonadati</taxon>
        <taxon>Bacteroidota</taxon>
        <taxon>Flavobacteriia</taxon>
        <taxon>Flavobacteriales</taxon>
        <taxon>Flavobacteriaceae</taxon>
        <taxon>Capnocytophaga</taxon>
    </lineage>
</organism>
<evidence type="ECO:0000256" key="2">
    <source>
        <dbReference type="ARBA" id="ARBA00022692"/>
    </source>
</evidence>
<feature type="transmembrane region" description="Helical" evidence="5">
    <location>
        <begin position="223"/>
        <end position="238"/>
    </location>
</feature>
<evidence type="ECO:0000256" key="4">
    <source>
        <dbReference type="ARBA" id="ARBA00023136"/>
    </source>
</evidence>
<keyword evidence="3 5" id="KW-1133">Transmembrane helix</keyword>
<dbReference type="NCBIfam" id="TIGR00945">
    <property type="entry name" value="tatC"/>
    <property type="match status" value="1"/>
</dbReference>
<comment type="subcellular location">
    <subcellularLocation>
        <location evidence="5">Cell membrane</location>
        <topology evidence="5">Multi-pass membrane protein</topology>
    </subcellularLocation>
    <subcellularLocation>
        <location evidence="1">Membrane</location>
        <topology evidence="1">Multi-pass membrane protein</topology>
    </subcellularLocation>
</comment>
<feature type="transmembrane region" description="Helical" evidence="5">
    <location>
        <begin position="189"/>
        <end position="211"/>
    </location>
</feature>
<keyword evidence="5" id="KW-0813">Transport</keyword>
<accession>A0A250FLJ0</accession>
<dbReference type="PRINTS" id="PR01840">
    <property type="entry name" value="TATCFAMILY"/>
</dbReference>
<dbReference type="HAMAP" id="MF_00902">
    <property type="entry name" value="TatC"/>
    <property type="match status" value="1"/>
</dbReference>
<dbReference type="InterPro" id="IPR002033">
    <property type="entry name" value="TatC"/>
</dbReference>
<keyword evidence="5" id="KW-0653">Protein transport</keyword>
<feature type="transmembrane region" description="Helical" evidence="5">
    <location>
        <begin position="134"/>
        <end position="153"/>
    </location>
</feature>
<gene>
    <name evidence="5 6" type="primary">tatC</name>
    <name evidence="6" type="ORF">CGC50_01940</name>
</gene>
<evidence type="ECO:0000256" key="3">
    <source>
        <dbReference type="ARBA" id="ARBA00022989"/>
    </source>
</evidence>
<keyword evidence="2 5" id="KW-0812">Transmembrane</keyword>
<dbReference type="GO" id="GO:0043953">
    <property type="term" value="P:protein transport by the Tat complex"/>
    <property type="evidence" value="ECO:0007669"/>
    <property type="project" value="UniProtKB-UniRule"/>
</dbReference>
<dbReference type="GO" id="GO:0033281">
    <property type="term" value="C:TAT protein transport complex"/>
    <property type="evidence" value="ECO:0007669"/>
    <property type="project" value="UniProtKB-UniRule"/>
</dbReference>
<dbReference type="PANTHER" id="PTHR30371:SF0">
    <property type="entry name" value="SEC-INDEPENDENT PROTEIN TRANSLOCASE PROTEIN TATC, CHLOROPLASTIC-RELATED"/>
    <property type="match status" value="1"/>
</dbReference>
<keyword evidence="4 5" id="KW-0472">Membrane</keyword>
<feature type="transmembrane region" description="Helical" evidence="5">
    <location>
        <begin position="244"/>
        <end position="264"/>
    </location>
</feature>
<comment type="function">
    <text evidence="5">Part of the twin-arginine translocation (Tat) system that transports large folded proteins containing a characteristic twin-arginine motif in their signal peptide across membranes.</text>
</comment>
<keyword evidence="5" id="KW-1003">Cell membrane</keyword>
<dbReference type="AlphaFoldDB" id="A0A250FLJ0"/>
<protein>
    <recommendedName>
        <fullName evidence="5">Sec-independent protein translocase protein TatC</fullName>
    </recommendedName>
</protein>
<dbReference type="GO" id="GO:0065002">
    <property type="term" value="P:intracellular protein transmembrane transport"/>
    <property type="evidence" value="ECO:0007669"/>
    <property type="project" value="TreeGrafter"/>
</dbReference>
<dbReference type="Pfam" id="PF00902">
    <property type="entry name" value="TatC"/>
    <property type="match status" value="1"/>
</dbReference>
<dbReference type="KEGG" id="cgh:CGC50_01940"/>
<dbReference type="RefSeq" id="WP_095909465.1">
    <property type="nucleotide sequence ID" value="NZ_CALAHR010000051.1"/>
</dbReference>
<comment type="similarity">
    <text evidence="5">Belongs to the TatC family.</text>
</comment>
<dbReference type="Proteomes" id="UP000217250">
    <property type="component" value="Chromosome"/>
</dbReference>
<evidence type="ECO:0000256" key="1">
    <source>
        <dbReference type="ARBA" id="ARBA00004141"/>
    </source>
</evidence>
<dbReference type="GO" id="GO:0009977">
    <property type="term" value="F:proton motive force dependent protein transmembrane transporter activity"/>
    <property type="evidence" value="ECO:0007669"/>
    <property type="project" value="TreeGrafter"/>
</dbReference>
<reference evidence="7" key="1">
    <citation type="submission" date="2017-06" db="EMBL/GenBank/DDBJ databases">
        <title>Capnocytophaga spp. assemblies.</title>
        <authorList>
            <person name="Gulvik C.A."/>
        </authorList>
    </citation>
    <scope>NUCLEOTIDE SEQUENCE [LARGE SCALE GENOMIC DNA]</scope>
    <source>
        <strain evidence="7">H1496</strain>
    </source>
</reference>
<comment type="subunit">
    <text evidence="5">Forms a complex with TatA.</text>
</comment>
<dbReference type="OrthoDB" id="9777044at2"/>
<sequence>MERPQEEMSFLDHLEVLRWHVIRSIVVVITVALLAFFFKSYIFKYVILPHTMGNFPTYKFFCEIGRFLGSETDFCNDRLPLVIQNRTMTGQFSATLWISFWTGIVVGFPYLMYEMWRFISPGLYEKERKMARGFIGVTSVLFFVGVLFGYYVIAPLSIHFFATYSVVGGEQMVKNEIDIASYIDMLRSSVISCGLIFELPVIIYFLAKLGIVTPDFMRKYRKHAIIVTLIVAAIITPPDVASQVIVSIPILILYEASIFVAKYVQKRQKIKLN</sequence>
<dbReference type="PANTHER" id="PTHR30371">
    <property type="entry name" value="SEC-INDEPENDENT PROTEIN TRANSLOCASE PROTEIN TATC"/>
    <property type="match status" value="1"/>
</dbReference>
<feature type="transmembrane region" description="Helical" evidence="5">
    <location>
        <begin position="21"/>
        <end position="42"/>
    </location>
</feature>
<evidence type="ECO:0000313" key="6">
    <source>
        <dbReference type="EMBL" id="ATA86022.1"/>
    </source>
</evidence>
<evidence type="ECO:0000256" key="5">
    <source>
        <dbReference type="HAMAP-Rule" id="MF_00902"/>
    </source>
</evidence>
<dbReference type="GeneID" id="84807325"/>
<dbReference type="EMBL" id="CP022386">
    <property type="protein sequence ID" value="ATA86022.1"/>
    <property type="molecule type" value="Genomic_DNA"/>
</dbReference>
<evidence type="ECO:0000313" key="7">
    <source>
        <dbReference type="Proteomes" id="UP000217250"/>
    </source>
</evidence>
<name>A0A250FLJ0_9FLAO</name>
<proteinExistence type="inferred from homology"/>